<sequence>MKTLVWLGAGGCGGCSMSLLTAEAPDCLTALELAGIELLWHPSLSALGGAQLLAMLDAMEAGAQTLDILCVEGALLTAFAGQCQTLGGGEPMAARVGRLARVARHVVAVGGCAAFGGVGAADDAGIGGRGLQFDGETPGGLLGASFVAASGLPVVNVAGCPTHPGWVLDTLALLAADALPASGLDSLQRPRFYADRLVHHGCPRNEFYEFKATAHALGQQGCLIEHLGCRGTLAHADCNIRPWHGASSCLKGGFSCIDCTAPDFAAAHRQPLTTPRLAGLPTILPSDMPKAWFVALSALSKSATPARLRHNAQSERLDIAPTPPTGKRR</sequence>
<dbReference type="GO" id="GO:0030313">
    <property type="term" value="C:cell envelope"/>
    <property type="evidence" value="ECO:0007669"/>
    <property type="project" value="UniProtKB-SubCell"/>
</dbReference>
<evidence type="ECO:0000313" key="20">
    <source>
        <dbReference type="Proteomes" id="UP000247555"/>
    </source>
</evidence>
<comment type="subunit">
    <text evidence="5">Heterodimer of a large and a small subunit.</text>
</comment>
<dbReference type="GO" id="GO:0051539">
    <property type="term" value="F:4 iron, 4 sulfur cluster binding"/>
    <property type="evidence" value="ECO:0007669"/>
    <property type="project" value="UniProtKB-KW"/>
</dbReference>
<dbReference type="GO" id="GO:0051538">
    <property type="term" value="F:3 iron, 4 sulfur cluster binding"/>
    <property type="evidence" value="ECO:0007669"/>
    <property type="project" value="UniProtKB-KW"/>
</dbReference>
<name>A0A318KQU7_9NEIS</name>
<evidence type="ECO:0000256" key="9">
    <source>
        <dbReference type="ARBA" id="ARBA00022729"/>
    </source>
</evidence>
<evidence type="ECO:0000256" key="2">
    <source>
        <dbReference type="ARBA" id="ARBA00001966"/>
    </source>
</evidence>
<dbReference type="GO" id="GO:0009055">
    <property type="term" value="F:electron transfer activity"/>
    <property type="evidence" value="ECO:0007669"/>
    <property type="project" value="TreeGrafter"/>
</dbReference>
<evidence type="ECO:0000256" key="8">
    <source>
        <dbReference type="ARBA" id="ARBA00022723"/>
    </source>
</evidence>
<evidence type="ECO:0000256" key="15">
    <source>
        <dbReference type="PIRSR" id="PIRSR000310-1"/>
    </source>
</evidence>
<comment type="caution">
    <text evidence="19">The sequence shown here is derived from an EMBL/GenBank/DDBJ whole genome shotgun (WGS) entry which is preliminary data.</text>
</comment>
<dbReference type="PANTHER" id="PTHR30013:SF5">
    <property type="entry name" value="HYDROGENASE SMALL SUBUNIT"/>
    <property type="match status" value="1"/>
</dbReference>
<dbReference type="InterPro" id="IPR037148">
    <property type="entry name" value="NiFe-Hase_small_C_sf"/>
</dbReference>
<dbReference type="InterPro" id="IPR027394">
    <property type="entry name" value="Cytochrome-c3_hydrogenase_C"/>
</dbReference>
<dbReference type="GO" id="GO:0033748">
    <property type="term" value="F:hydrogenase (acceptor) activity"/>
    <property type="evidence" value="ECO:0007669"/>
    <property type="project" value="UniProtKB-EC"/>
</dbReference>
<evidence type="ECO:0000256" key="16">
    <source>
        <dbReference type="SAM" id="MobiDB-lite"/>
    </source>
</evidence>
<dbReference type="EC" id="1.12.99.6" evidence="6"/>
<keyword evidence="9" id="KW-0732">Signal</keyword>
<dbReference type="GO" id="GO:0009375">
    <property type="term" value="C:ferredoxin hydrogenase complex"/>
    <property type="evidence" value="ECO:0007669"/>
    <property type="project" value="InterPro"/>
</dbReference>
<gene>
    <name evidence="19" type="ORF">DFR34_10465</name>
</gene>
<keyword evidence="8 15" id="KW-0479">Metal-binding</keyword>
<feature type="binding site" evidence="15">
    <location>
        <position position="199"/>
    </location>
    <ligand>
        <name>[4Fe-4S] cluster</name>
        <dbReference type="ChEBI" id="CHEBI:49883"/>
        <label>2</label>
    </ligand>
</feature>
<comment type="cofactor">
    <cofactor evidence="2">
        <name>[4Fe-4S] cluster</name>
        <dbReference type="ChEBI" id="CHEBI:49883"/>
    </cofactor>
</comment>
<dbReference type="Gene3D" id="3.40.50.700">
    <property type="entry name" value="NADH:ubiquinone oxidoreductase-like, 20kDa subunit"/>
    <property type="match status" value="1"/>
</dbReference>
<dbReference type="PANTHER" id="PTHR30013">
    <property type="entry name" value="NIFE / NIFESE HYDROGENASE SMALL SUBUNIT FAMILY MEMBER"/>
    <property type="match status" value="1"/>
</dbReference>
<feature type="binding site" evidence="15">
    <location>
        <position position="12"/>
    </location>
    <ligand>
        <name>[4Fe-4S] cluster</name>
        <dbReference type="ChEBI" id="CHEBI:49883"/>
        <label>1</label>
    </ligand>
</feature>
<evidence type="ECO:0000256" key="10">
    <source>
        <dbReference type="ARBA" id="ARBA00023002"/>
    </source>
</evidence>
<dbReference type="AlphaFoldDB" id="A0A318KQU7"/>
<dbReference type="Pfam" id="PF01058">
    <property type="entry name" value="Oxidored_q6"/>
    <property type="match status" value="1"/>
</dbReference>
<feature type="region of interest" description="Disordered" evidence="16">
    <location>
        <begin position="305"/>
        <end position="329"/>
    </location>
</feature>
<feature type="binding site" evidence="15">
    <location>
        <position position="222"/>
    </location>
    <ligand>
        <name>[4Fe-4S] cluster</name>
        <dbReference type="ChEBI" id="CHEBI:49883"/>
        <label>2</label>
    </ligand>
</feature>
<evidence type="ECO:0000256" key="1">
    <source>
        <dbReference type="ARBA" id="ARBA00001927"/>
    </source>
</evidence>
<keyword evidence="20" id="KW-1185">Reference proteome</keyword>
<evidence type="ECO:0000256" key="4">
    <source>
        <dbReference type="ARBA" id="ARBA00006605"/>
    </source>
</evidence>
<comment type="catalytic activity">
    <reaction evidence="14">
        <text>H2 + A = AH2</text>
        <dbReference type="Rhea" id="RHEA:12116"/>
        <dbReference type="ChEBI" id="CHEBI:13193"/>
        <dbReference type="ChEBI" id="CHEBI:17499"/>
        <dbReference type="ChEBI" id="CHEBI:18276"/>
        <dbReference type="EC" id="1.12.99.6"/>
    </reaction>
</comment>
<evidence type="ECO:0000256" key="12">
    <source>
        <dbReference type="ARBA" id="ARBA00023014"/>
    </source>
</evidence>
<organism evidence="19 20">
    <name type="scientific">Rivihabitans pingtungensis</name>
    <dbReference type="NCBI Taxonomy" id="1054498"/>
    <lineage>
        <taxon>Bacteria</taxon>
        <taxon>Pseudomonadati</taxon>
        <taxon>Pseudomonadota</taxon>
        <taxon>Betaproteobacteria</taxon>
        <taxon>Neisseriales</taxon>
        <taxon>Aquaspirillaceae</taxon>
        <taxon>Rivihabitans</taxon>
    </lineage>
</organism>
<dbReference type="PIRSF" id="PIRSF000310">
    <property type="entry name" value="NiFe_hyd_ssu"/>
    <property type="match status" value="1"/>
</dbReference>
<evidence type="ECO:0000256" key="5">
    <source>
        <dbReference type="ARBA" id="ARBA00011771"/>
    </source>
</evidence>
<keyword evidence="12 15" id="KW-0411">Iron-sulfur</keyword>
<dbReference type="EMBL" id="QJKI01000004">
    <property type="protein sequence ID" value="PXX80294.1"/>
    <property type="molecule type" value="Genomic_DNA"/>
</dbReference>
<feature type="binding site" evidence="15">
    <location>
        <position position="259"/>
    </location>
    <ligand>
        <name>[3Fe-4S] cluster</name>
        <dbReference type="ChEBI" id="CHEBI:21137"/>
    </ligand>
</feature>
<evidence type="ECO:0000256" key="14">
    <source>
        <dbReference type="ARBA" id="ARBA00048757"/>
    </source>
</evidence>
<dbReference type="GO" id="GO:0008901">
    <property type="term" value="F:ferredoxin hydrogenase activity"/>
    <property type="evidence" value="ECO:0007669"/>
    <property type="project" value="InterPro"/>
</dbReference>
<feature type="binding site" evidence="15">
    <location>
        <position position="160"/>
    </location>
    <ligand>
        <name>[4Fe-4S] cluster</name>
        <dbReference type="ChEBI" id="CHEBI:49883"/>
        <label>1</label>
    </ligand>
</feature>
<dbReference type="GO" id="GO:0044569">
    <property type="term" value="C:[Ni-Fe] hydrogenase complex"/>
    <property type="evidence" value="ECO:0007669"/>
    <property type="project" value="TreeGrafter"/>
</dbReference>
<dbReference type="InterPro" id="IPR006137">
    <property type="entry name" value="NADH_UbQ_OxRdtase-like_20kDa"/>
</dbReference>
<comment type="cofactor">
    <cofactor evidence="1">
        <name>[3Fe-4S] cluster</name>
        <dbReference type="ChEBI" id="CHEBI:21137"/>
    </cofactor>
</comment>
<feature type="binding site" evidence="15">
    <location>
        <position position="112"/>
    </location>
    <ligand>
        <name>[4Fe-4S] cluster</name>
        <dbReference type="ChEBI" id="CHEBI:49883"/>
        <label>1</label>
    </ligand>
</feature>
<keyword evidence="13 15" id="KW-0003">3Fe-4S</keyword>
<dbReference type="Proteomes" id="UP000247555">
    <property type="component" value="Unassembled WGS sequence"/>
</dbReference>
<dbReference type="GO" id="GO:0016020">
    <property type="term" value="C:membrane"/>
    <property type="evidence" value="ECO:0007669"/>
    <property type="project" value="TreeGrafter"/>
</dbReference>
<evidence type="ECO:0000256" key="6">
    <source>
        <dbReference type="ARBA" id="ARBA00012082"/>
    </source>
</evidence>
<dbReference type="GO" id="GO:0009061">
    <property type="term" value="P:anaerobic respiration"/>
    <property type="evidence" value="ECO:0007669"/>
    <property type="project" value="TreeGrafter"/>
</dbReference>
<dbReference type="SUPFAM" id="SSF56770">
    <property type="entry name" value="HydA/Nqo6-like"/>
    <property type="match status" value="1"/>
</dbReference>
<feature type="binding site" evidence="15">
    <location>
        <position position="238"/>
    </location>
    <ligand>
        <name>[3Fe-4S] cluster</name>
        <dbReference type="ChEBI" id="CHEBI:21137"/>
    </ligand>
</feature>
<evidence type="ECO:0000256" key="13">
    <source>
        <dbReference type="ARBA" id="ARBA00023291"/>
    </source>
</evidence>
<dbReference type="Gene3D" id="4.10.480.10">
    <property type="entry name" value="Cytochrome-c3 hydrogenase, C-terminal domain"/>
    <property type="match status" value="1"/>
</dbReference>
<comment type="similarity">
    <text evidence="4">Belongs to the [NiFe]/[NiFeSe] hydrogenase small subunit family.</text>
</comment>
<feature type="binding site" evidence="15">
    <location>
        <position position="15"/>
    </location>
    <ligand>
        <name>[4Fe-4S] cluster</name>
        <dbReference type="ChEBI" id="CHEBI:49883"/>
        <label>1</label>
    </ligand>
</feature>
<feature type="domain" description="NADH:ubiquinone oxidoreductase-like 20kDa subunit" evidence="17">
    <location>
        <begin position="12"/>
        <end position="172"/>
    </location>
</feature>
<protein>
    <recommendedName>
        <fullName evidence="6">hydrogenase (acceptor)</fullName>
        <ecNumber evidence="6">1.12.99.6</ecNumber>
    </recommendedName>
</protein>
<dbReference type="OrthoDB" id="9766729at2"/>
<keyword evidence="11 15" id="KW-0408">Iron</keyword>
<evidence type="ECO:0000256" key="11">
    <source>
        <dbReference type="ARBA" id="ARBA00023004"/>
    </source>
</evidence>
<evidence type="ECO:0000313" key="19">
    <source>
        <dbReference type="EMBL" id="PXX80294.1"/>
    </source>
</evidence>
<dbReference type="InterPro" id="IPR001821">
    <property type="entry name" value="NiFe_hydrogenase_ssu"/>
</dbReference>
<dbReference type="Pfam" id="PF14720">
    <property type="entry name" value="NiFe_hyd_SSU_C"/>
    <property type="match status" value="1"/>
</dbReference>
<reference evidence="19 20" key="1">
    <citation type="submission" date="2018-05" db="EMBL/GenBank/DDBJ databases">
        <title>Genomic Encyclopedia of Type Strains, Phase IV (KMG-IV): sequencing the most valuable type-strain genomes for metagenomic binning, comparative biology and taxonomic classification.</title>
        <authorList>
            <person name="Goeker M."/>
        </authorList>
    </citation>
    <scope>NUCLEOTIDE SEQUENCE [LARGE SCALE GENOMIC DNA]</scope>
    <source>
        <strain evidence="19 20">DSM 29661</strain>
    </source>
</reference>
<accession>A0A318KQU7</accession>
<dbReference type="InterPro" id="IPR037024">
    <property type="entry name" value="NiFe_Hase_small_N_sf"/>
</dbReference>
<feature type="domain" description="Cytochrome-c3 hydrogenase C-terminal" evidence="18">
    <location>
        <begin position="196"/>
        <end position="267"/>
    </location>
</feature>
<evidence type="ECO:0000259" key="18">
    <source>
        <dbReference type="Pfam" id="PF14720"/>
    </source>
</evidence>
<feature type="binding site" evidence="15">
    <location>
        <position position="256"/>
    </location>
    <ligand>
        <name>[3Fe-4S] cluster</name>
        <dbReference type="ChEBI" id="CHEBI:21137"/>
    </ligand>
</feature>
<dbReference type="RefSeq" id="WP_110389987.1">
    <property type="nucleotide sequence ID" value="NZ_CALCOA010000224.1"/>
</dbReference>
<keyword evidence="7 15" id="KW-0004">4Fe-4S</keyword>
<dbReference type="GO" id="GO:0046872">
    <property type="term" value="F:metal ion binding"/>
    <property type="evidence" value="ECO:0007669"/>
    <property type="project" value="UniProtKB-KW"/>
</dbReference>
<evidence type="ECO:0000256" key="7">
    <source>
        <dbReference type="ARBA" id="ARBA00022485"/>
    </source>
</evidence>
<evidence type="ECO:0000259" key="17">
    <source>
        <dbReference type="Pfam" id="PF01058"/>
    </source>
</evidence>
<evidence type="ECO:0000256" key="3">
    <source>
        <dbReference type="ARBA" id="ARBA00004196"/>
    </source>
</evidence>
<comment type="subcellular location">
    <subcellularLocation>
        <location evidence="3">Cell envelope</location>
    </subcellularLocation>
</comment>
<proteinExistence type="inferred from homology"/>
<feature type="binding site" evidence="15">
    <location>
        <position position="229"/>
    </location>
    <ligand>
        <name>[4Fe-4S] cluster</name>
        <dbReference type="ChEBI" id="CHEBI:49883"/>
        <label>2</label>
    </ligand>
</feature>
<feature type="binding site" evidence="15">
    <location>
        <position position="202"/>
    </location>
    <ligand>
        <name>[4Fe-4S] cluster</name>
        <dbReference type="ChEBI" id="CHEBI:49883"/>
        <label>2</label>
    </ligand>
</feature>
<keyword evidence="10" id="KW-0560">Oxidoreductase</keyword>